<accession>A0A7R9Q4A1</accession>
<dbReference type="AlphaFoldDB" id="A0A7R9Q4A1"/>
<keyword evidence="3" id="KW-1185">Reference proteome</keyword>
<feature type="domain" description="F-box" evidence="1">
    <location>
        <begin position="414"/>
        <end position="439"/>
    </location>
</feature>
<dbReference type="EMBL" id="CAJPIZ010009772">
    <property type="protein sequence ID" value="CAG2112072.1"/>
    <property type="molecule type" value="Genomic_DNA"/>
</dbReference>
<evidence type="ECO:0000313" key="2">
    <source>
        <dbReference type="EMBL" id="CAD7631642.1"/>
    </source>
</evidence>
<evidence type="ECO:0000313" key="3">
    <source>
        <dbReference type="Proteomes" id="UP000759131"/>
    </source>
</evidence>
<dbReference type="Gene3D" id="3.80.10.10">
    <property type="entry name" value="Ribonuclease Inhibitor"/>
    <property type="match status" value="2"/>
</dbReference>
<sequence length="678" mass="79159">MTQQMKHKKILTITIDDSEDEVEDNVRQQTQMYAKNSMDRFGDDLCQLLLSYLLLEDRFRNECVSKQFQRTVFESVVDITLNEKLIRKAKQQKETLSQVLATIATNNQLFSTFGRLVTRIYCMSSLVKHSLSYCHRLSQLRAEQLSDVFDNTSGQLLVTNLKRFTIIYYSSESKGQLSEFVAQNQSLKSLVVIKPSKNAKNNQNLPEIYNQLSRLPQLRDLTLDLYLHNILLNDILRIIGLNCKQLQRLALILRPTYFKLNQTLDSLRLFCRLKRLHLAISRSVVSRQLLEPLKLCHRLTHLTLDIDEMSDKLLTDCDKHLPRLQYLSIKTNAITREDLDHISSLPALQMLVIENCSKSDDLSDNDFNYLLSRSLKLKNIEVIEQKVSKFYCRKNGQRIYSKNSMDRFSNNLCALLLSYLSLKERFVFQCVSKRFQRTVFRSVVDIDIDDELIRRVNKFKIPLFIIMNIICEKCPNIESIDFRSVGYSNQHILELFPTFRHKFPNLREIYCELLSNSDRWIQLLAPLITRISGELSSKKPSLIFCRRLSRLVAYHMSDVFSGRTTGFWPELLSIFVAQNQCLKCLNLFYITYKTKEDLRELCEQLSRLTQLRELSLKLVLIDGMNSLLPALKTLVIENQLSDSLRDNDLIVLLSSSPKLKTMEIRVNNEKKFYSKVKM</sequence>
<dbReference type="EMBL" id="OC864347">
    <property type="protein sequence ID" value="CAD7631642.1"/>
    <property type="molecule type" value="Genomic_DNA"/>
</dbReference>
<dbReference type="SUPFAM" id="SSF52047">
    <property type="entry name" value="RNI-like"/>
    <property type="match status" value="2"/>
</dbReference>
<dbReference type="Pfam" id="PF00646">
    <property type="entry name" value="F-box"/>
    <property type="match status" value="1"/>
</dbReference>
<name>A0A7R9Q4A1_9ACAR</name>
<dbReference type="Proteomes" id="UP000759131">
    <property type="component" value="Unassembled WGS sequence"/>
</dbReference>
<protein>
    <recommendedName>
        <fullName evidence="1">F-box domain-containing protein</fullName>
    </recommendedName>
</protein>
<dbReference type="InterPro" id="IPR032675">
    <property type="entry name" value="LRR_dom_sf"/>
</dbReference>
<organism evidence="2">
    <name type="scientific">Medioppia subpectinata</name>
    <dbReference type="NCBI Taxonomy" id="1979941"/>
    <lineage>
        <taxon>Eukaryota</taxon>
        <taxon>Metazoa</taxon>
        <taxon>Ecdysozoa</taxon>
        <taxon>Arthropoda</taxon>
        <taxon>Chelicerata</taxon>
        <taxon>Arachnida</taxon>
        <taxon>Acari</taxon>
        <taxon>Acariformes</taxon>
        <taxon>Sarcoptiformes</taxon>
        <taxon>Oribatida</taxon>
        <taxon>Brachypylina</taxon>
        <taxon>Oppioidea</taxon>
        <taxon>Oppiidae</taxon>
        <taxon>Medioppia</taxon>
    </lineage>
</organism>
<gene>
    <name evidence="2" type="ORF">OSB1V03_LOCUS12051</name>
</gene>
<dbReference type="OrthoDB" id="120976at2759"/>
<evidence type="ECO:0000259" key="1">
    <source>
        <dbReference type="Pfam" id="PF00646"/>
    </source>
</evidence>
<dbReference type="InterPro" id="IPR001810">
    <property type="entry name" value="F-box_dom"/>
</dbReference>
<proteinExistence type="predicted"/>
<reference evidence="2" key="1">
    <citation type="submission" date="2020-11" db="EMBL/GenBank/DDBJ databases">
        <authorList>
            <person name="Tran Van P."/>
        </authorList>
    </citation>
    <scope>NUCLEOTIDE SEQUENCE</scope>
</reference>